<dbReference type="GO" id="GO:0043138">
    <property type="term" value="F:3'-5' DNA helicase activity"/>
    <property type="evidence" value="ECO:0007669"/>
    <property type="project" value="TreeGrafter"/>
</dbReference>
<dbReference type="FunFam" id="3.40.50.300:FF:001363">
    <property type="entry name" value="ATP-dependent DNA helicase RecQ"/>
    <property type="match status" value="1"/>
</dbReference>
<dbReference type="GO" id="GO:0006281">
    <property type="term" value="P:DNA repair"/>
    <property type="evidence" value="ECO:0007669"/>
    <property type="project" value="TreeGrafter"/>
</dbReference>
<dbReference type="Pfam" id="PF00271">
    <property type="entry name" value="Helicase_C"/>
    <property type="match status" value="1"/>
</dbReference>
<keyword evidence="5" id="KW-0238">DNA-binding</keyword>
<dbReference type="PANTHER" id="PTHR13710">
    <property type="entry name" value="DNA HELICASE RECQ FAMILY MEMBER"/>
    <property type="match status" value="1"/>
</dbReference>
<keyword evidence="3" id="KW-0347">Helicase</keyword>
<dbReference type="GO" id="GO:0005737">
    <property type="term" value="C:cytoplasm"/>
    <property type="evidence" value="ECO:0007669"/>
    <property type="project" value="TreeGrafter"/>
</dbReference>
<dbReference type="InterPro" id="IPR011545">
    <property type="entry name" value="DEAD/DEAH_box_helicase_dom"/>
</dbReference>
<dbReference type="InterPro" id="IPR004589">
    <property type="entry name" value="DNA_helicase_ATP-dep_RecQ"/>
</dbReference>
<feature type="domain" description="Helicase ATP-binding" evidence="8">
    <location>
        <begin position="25"/>
        <end position="192"/>
    </location>
</feature>
<dbReference type="Gene3D" id="3.40.50.300">
    <property type="entry name" value="P-loop containing nucleotide triphosphate hydrolases"/>
    <property type="match status" value="2"/>
</dbReference>
<keyword evidence="4" id="KW-0067">ATP-binding</keyword>
<evidence type="ECO:0000256" key="6">
    <source>
        <dbReference type="ARBA" id="ARBA00044535"/>
    </source>
</evidence>
<feature type="domain" description="Helicase C-terminal" evidence="9">
    <location>
        <begin position="206"/>
        <end position="366"/>
    </location>
</feature>
<comment type="caution">
    <text evidence="10">The sequence shown here is derived from an EMBL/GenBank/DDBJ whole genome shotgun (WGS) entry which is preliminary data.</text>
</comment>
<dbReference type="SMART" id="SM00487">
    <property type="entry name" value="DEXDc"/>
    <property type="match status" value="1"/>
</dbReference>
<dbReference type="GO" id="GO:0006310">
    <property type="term" value="P:DNA recombination"/>
    <property type="evidence" value="ECO:0007669"/>
    <property type="project" value="InterPro"/>
</dbReference>
<dbReference type="GO" id="GO:0009378">
    <property type="term" value="F:four-way junction helicase activity"/>
    <property type="evidence" value="ECO:0007669"/>
    <property type="project" value="TreeGrafter"/>
</dbReference>
<dbReference type="InterPro" id="IPR027417">
    <property type="entry name" value="P-loop_NTPase"/>
</dbReference>
<dbReference type="InterPro" id="IPR001650">
    <property type="entry name" value="Helicase_C-like"/>
</dbReference>
<dbReference type="Pfam" id="PF00270">
    <property type="entry name" value="DEAD"/>
    <property type="match status" value="1"/>
</dbReference>
<evidence type="ECO:0000256" key="3">
    <source>
        <dbReference type="ARBA" id="ARBA00022806"/>
    </source>
</evidence>
<organism evidence="10 11">
    <name type="scientific">Peribacillus simplex</name>
    <dbReference type="NCBI Taxonomy" id="1478"/>
    <lineage>
        <taxon>Bacteria</taxon>
        <taxon>Bacillati</taxon>
        <taxon>Bacillota</taxon>
        <taxon>Bacilli</taxon>
        <taxon>Bacillales</taxon>
        <taxon>Bacillaceae</taxon>
        <taxon>Peribacillus</taxon>
    </lineage>
</organism>
<evidence type="ECO:0000256" key="4">
    <source>
        <dbReference type="ARBA" id="ARBA00022840"/>
    </source>
</evidence>
<dbReference type="InterPro" id="IPR014001">
    <property type="entry name" value="Helicase_ATP-bd"/>
</dbReference>
<protein>
    <recommendedName>
        <fullName evidence="6">ATP-dependent DNA helicase RecQ</fullName>
    </recommendedName>
    <alternativeName>
        <fullName evidence="7">DNA 3'-5' helicase RecQ</fullName>
    </alternativeName>
</protein>
<reference evidence="10 11" key="1">
    <citation type="submission" date="2015-11" db="EMBL/GenBank/DDBJ databases">
        <title>Genome Sequence of Bacillus simplex strain VanAntwerpen2.</title>
        <authorList>
            <person name="Couger M.B."/>
        </authorList>
    </citation>
    <scope>NUCLEOTIDE SEQUENCE [LARGE SCALE GENOMIC DNA]</scope>
    <source>
        <strain evidence="10 11">VanAntwerpen02</strain>
    </source>
</reference>
<dbReference type="PANTHER" id="PTHR13710:SF84">
    <property type="entry name" value="ATP-DEPENDENT DNA HELICASE RECS-RELATED"/>
    <property type="match status" value="1"/>
</dbReference>
<evidence type="ECO:0000256" key="7">
    <source>
        <dbReference type="ARBA" id="ARBA00044550"/>
    </source>
</evidence>
<dbReference type="PROSITE" id="PS51192">
    <property type="entry name" value="HELICASE_ATP_BIND_1"/>
    <property type="match status" value="1"/>
</dbReference>
<dbReference type="GO" id="GO:0030894">
    <property type="term" value="C:replisome"/>
    <property type="evidence" value="ECO:0007669"/>
    <property type="project" value="TreeGrafter"/>
</dbReference>
<evidence type="ECO:0000256" key="1">
    <source>
        <dbReference type="ARBA" id="ARBA00022741"/>
    </source>
</evidence>
<dbReference type="PROSITE" id="PS00690">
    <property type="entry name" value="DEAH_ATP_HELICASE"/>
    <property type="match status" value="1"/>
</dbReference>
<dbReference type="GO" id="GO:0043590">
    <property type="term" value="C:bacterial nucleoid"/>
    <property type="evidence" value="ECO:0007669"/>
    <property type="project" value="TreeGrafter"/>
</dbReference>
<evidence type="ECO:0000256" key="5">
    <source>
        <dbReference type="ARBA" id="ARBA00023125"/>
    </source>
</evidence>
<evidence type="ECO:0000313" key="10">
    <source>
        <dbReference type="EMBL" id="KWW11376.1"/>
    </source>
</evidence>
<keyword evidence="2" id="KW-0378">Hydrolase</keyword>
<evidence type="ECO:0000259" key="8">
    <source>
        <dbReference type="PROSITE" id="PS51192"/>
    </source>
</evidence>
<evidence type="ECO:0000259" key="9">
    <source>
        <dbReference type="PROSITE" id="PS51194"/>
    </source>
</evidence>
<gene>
    <name evidence="10" type="ORF">AS888_02260</name>
</gene>
<keyword evidence="11" id="KW-1185">Reference proteome</keyword>
<dbReference type="EMBL" id="LNNH01000055">
    <property type="protein sequence ID" value="KWW11376.1"/>
    <property type="molecule type" value="Genomic_DNA"/>
</dbReference>
<dbReference type="GO" id="GO:0003677">
    <property type="term" value="F:DNA binding"/>
    <property type="evidence" value="ECO:0007669"/>
    <property type="project" value="UniProtKB-KW"/>
</dbReference>
<dbReference type="CDD" id="cd17920">
    <property type="entry name" value="DEXHc_RecQ"/>
    <property type="match status" value="1"/>
</dbReference>
<dbReference type="AlphaFoldDB" id="A0A109MSL4"/>
<keyword evidence="1" id="KW-0547">Nucleotide-binding</keyword>
<evidence type="ECO:0000256" key="2">
    <source>
        <dbReference type="ARBA" id="ARBA00022801"/>
    </source>
</evidence>
<dbReference type="InterPro" id="IPR032284">
    <property type="entry name" value="RecQ_Zn-bd"/>
</dbReference>
<accession>A0A109MSL4</accession>
<dbReference type="PROSITE" id="PS51194">
    <property type="entry name" value="HELICASE_CTER"/>
    <property type="match status" value="1"/>
</dbReference>
<dbReference type="SUPFAM" id="SSF52540">
    <property type="entry name" value="P-loop containing nucleoside triphosphate hydrolases"/>
    <property type="match status" value="1"/>
</dbReference>
<dbReference type="GO" id="GO:0005524">
    <property type="term" value="F:ATP binding"/>
    <property type="evidence" value="ECO:0007669"/>
    <property type="project" value="UniProtKB-KW"/>
</dbReference>
<dbReference type="Proteomes" id="UP000064189">
    <property type="component" value="Unassembled WGS sequence"/>
</dbReference>
<proteinExistence type="predicted"/>
<dbReference type="NCBIfam" id="TIGR00614">
    <property type="entry name" value="recQ_fam"/>
    <property type="match status" value="1"/>
</dbReference>
<sequence length="504" mass="57740">MMNMEHYLKNKFGFDEFRPGQKEVIESLLAGRHTLAMLPTGSGKSLCYQLPAYLLNKTVLIVSPLLSLMQDQADQLKMNGEKSVLTLNSFLTLNQKRMAFDRLHRYRFIFLSPEMLSLDGVIQSLKSIEIGLFVIDEAHCISQWGYDFRPDYLKLGEVRRELNDPLTLALTATATNEVRQDIVSKLNIGQAEEIVSSVDRENITILLERMHSYEEKQLRALELVRKFSGSGIIYFSSKKVAEAVTGFFQENGIDSVNYYHGGMEQEQRMLIQQQFISGQLKVICATSAFGMGVNKADVRYVIHFHMPSTMEAYLQEIGRAGRDRKQSVAILLYSDGDEGLPLHLMEQQLPTDVQIEGVCSYLGASGLTLSHCTLPEKEQLSQAYSLNEIQLRFFTQLMTANENPLHQVAEMKQYCQKRKSANQEKLHRFLNWIHAKECRRIGVLDYFDEKQQIVNPQCCDYCGMDAQKMVDAWPDVKHDQVHSYSTWKEELAFILLKKENGNEK</sequence>
<name>A0A109MSL4_9BACI</name>
<dbReference type="GO" id="GO:0016787">
    <property type="term" value="F:hydrolase activity"/>
    <property type="evidence" value="ECO:0007669"/>
    <property type="project" value="UniProtKB-KW"/>
</dbReference>
<dbReference type="Pfam" id="PF16124">
    <property type="entry name" value="RecQ_Zn_bind"/>
    <property type="match status" value="1"/>
</dbReference>
<dbReference type="InterPro" id="IPR002464">
    <property type="entry name" value="DNA/RNA_helicase_DEAH_CS"/>
</dbReference>
<evidence type="ECO:0000313" key="11">
    <source>
        <dbReference type="Proteomes" id="UP000064189"/>
    </source>
</evidence>
<dbReference type="SMART" id="SM00490">
    <property type="entry name" value="HELICc"/>
    <property type="match status" value="1"/>
</dbReference>